<comment type="caution">
    <text evidence="9">The sequence shown here is derived from an EMBL/GenBank/DDBJ whole genome shotgun (WGS) entry which is preliminary data.</text>
</comment>
<dbReference type="PRINTS" id="PR01988">
    <property type="entry name" value="EXPORTERBACE"/>
</dbReference>
<feature type="transmembrane region" description="Helical" evidence="7">
    <location>
        <begin position="308"/>
        <end position="333"/>
    </location>
</feature>
<dbReference type="EMBL" id="NFEH01000116">
    <property type="protein sequence ID" value="OTZ68581.1"/>
    <property type="molecule type" value="Genomic_DNA"/>
</dbReference>
<evidence type="ECO:0000313" key="10">
    <source>
        <dbReference type="Proteomes" id="UP000195087"/>
    </source>
</evidence>
<dbReference type="PROSITE" id="PS50850">
    <property type="entry name" value="MFS"/>
    <property type="match status" value="1"/>
</dbReference>
<keyword evidence="5 7" id="KW-1133">Transmembrane helix</keyword>
<evidence type="ECO:0000313" key="9">
    <source>
        <dbReference type="EMBL" id="OTZ68581.1"/>
    </source>
</evidence>
<dbReference type="CDD" id="cd06173">
    <property type="entry name" value="MFS_MefA_like"/>
    <property type="match status" value="1"/>
</dbReference>
<dbReference type="GO" id="GO:0022857">
    <property type="term" value="F:transmembrane transporter activity"/>
    <property type="evidence" value="ECO:0007669"/>
    <property type="project" value="InterPro"/>
</dbReference>
<feature type="transmembrane region" description="Helical" evidence="7">
    <location>
        <begin position="257"/>
        <end position="278"/>
    </location>
</feature>
<dbReference type="PANTHER" id="PTHR23513:SF6">
    <property type="entry name" value="MAJOR FACILITATOR SUPERFAMILY ASSOCIATED DOMAIN-CONTAINING PROTEIN"/>
    <property type="match status" value="1"/>
</dbReference>
<dbReference type="SUPFAM" id="SSF103473">
    <property type="entry name" value="MFS general substrate transporter"/>
    <property type="match status" value="1"/>
</dbReference>
<feature type="domain" description="Major facilitator superfamily (MFS) profile" evidence="8">
    <location>
        <begin position="1"/>
        <end position="400"/>
    </location>
</feature>
<feature type="transmembrane region" description="Helical" evidence="7">
    <location>
        <begin position="345"/>
        <end position="367"/>
    </location>
</feature>
<feature type="transmembrane region" description="Helical" evidence="7">
    <location>
        <begin position="164"/>
        <end position="183"/>
    </location>
</feature>
<evidence type="ECO:0000256" key="6">
    <source>
        <dbReference type="ARBA" id="ARBA00023136"/>
    </source>
</evidence>
<accession>A0A9X6PNW9</accession>
<dbReference type="InterPro" id="IPR022324">
    <property type="entry name" value="Bacilysin_exporter_BacE_put"/>
</dbReference>
<dbReference type="InterPro" id="IPR011701">
    <property type="entry name" value="MFS"/>
</dbReference>
<dbReference type="AlphaFoldDB" id="A0A9X6PNW9"/>
<comment type="subcellular location">
    <subcellularLocation>
        <location evidence="1">Cell membrane</location>
        <topology evidence="1">Multi-pass membrane protein</topology>
    </subcellularLocation>
</comment>
<dbReference type="Pfam" id="PF07690">
    <property type="entry name" value="MFS_1"/>
    <property type="match status" value="1"/>
</dbReference>
<feature type="transmembrane region" description="Helical" evidence="7">
    <location>
        <begin position="12"/>
        <end position="37"/>
    </location>
</feature>
<feature type="transmembrane region" description="Helical" evidence="7">
    <location>
        <begin position="43"/>
        <end position="64"/>
    </location>
</feature>
<evidence type="ECO:0000256" key="7">
    <source>
        <dbReference type="SAM" id="Phobius"/>
    </source>
</evidence>
<protein>
    <submittedName>
        <fullName evidence="9">MFS transporter</fullName>
    </submittedName>
</protein>
<reference evidence="9 10" key="1">
    <citation type="submission" date="2016-10" db="EMBL/GenBank/DDBJ databases">
        <title>Comparative genomics of Bacillus thuringiensis reveals a path to pathogens against multiple invertebrate hosts.</title>
        <authorList>
            <person name="Zheng J."/>
            <person name="Gao Q."/>
            <person name="Liu H."/>
            <person name="Peng D."/>
            <person name="Ruan L."/>
            <person name="Sun M."/>
        </authorList>
    </citation>
    <scope>NUCLEOTIDE SEQUENCE [LARGE SCALE GENOMIC DNA]</scope>
    <source>
        <strain evidence="9">BGSC 4W1</strain>
    </source>
</reference>
<keyword evidence="4 7" id="KW-0812">Transmembrane</keyword>
<feature type="transmembrane region" description="Helical" evidence="7">
    <location>
        <begin position="140"/>
        <end position="158"/>
    </location>
</feature>
<dbReference type="InterPro" id="IPR036259">
    <property type="entry name" value="MFS_trans_sf"/>
</dbReference>
<evidence type="ECO:0000256" key="3">
    <source>
        <dbReference type="ARBA" id="ARBA00022475"/>
    </source>
</evidence>
<keyword evidence="2" id="KW-0813">Transport</keyword>
<dbReference type="Gene3D" id="1.20.1250.20">
    <property type="entry name" value="MFS general substrate transporter like domains"/>
    <property type="match status" value="1"/>
</dbReference>
<evidence type="ECO:0000256" key="4">
    <source>
        <dbReference type="ARBA" id="ARBA00022692"/>
    </source>
</evidence>
<organism evidence="9 10">
    <name type="scientific">Bacillus thuringiensis serovar kumamotoensis</name>
    <dbReference type="NCBI Taxonomy" id="132267"/>
    <lineage>
        <taxon>Bacteria</taxon>
        <taxon>Bacillati</taxon>
        <taxon>Bacillota</taxon>
        <taxon>Bacilli</taxon>
        <taxon>Bacillales</taxon>
        <taxon>Bacillaceae</taxon>
        <taxon>Bacillus</taxon>
        <taxon>Bacillus cereus group</taxon>
    </lineage>
</organism>
<proteinExistence type="predicted"/>
<sequence length="412" mass="45233">MKNFLKDWKYPLLLLSSVGIANLGAWIYLIALNVLVYHMGGSALAVAALYVIKPLATLFTNAWSGSMIDRLNKRKLMIHLDIYRALFIAILPLLPSLWIVYVFVFFISMASAIYEPTAMTYMTKLIPVEQRQRFNSLRSLIGSGAFLIGPAIAGVLLIASTPEIAIYINAIAFLLSGFITLLLPNLDKKEASDTTSNTLSLTVLKKDWNTVINFSRKHVYVVCVYFLFQSMFVLATATDSLELSFAKEVLLLTDSEYGFLVSIAGAGFILGAITNTILSKKLAPSLLIGIGSLFIAIGYLIYAFSNVFLIAAIGFFILSFSMAYANTGFYTFYQNNIPVHMMGRIGSIYGLVIAGITILITILFGVATQFISIQLVVIVGSLVMLLITIILCVFTLLPSHSKVHSSESINSK</sequence>
<evidence type="ECO:0000256" key="1">
    <source>
        <dbReference type="ARBA" id="ARBA00004651"/>
    </source>
</evidence>
<dbReference type="PANTHER" id="PTHR23513">
    <property type="entry name" value="INTEGRAL MEMBRANE EFFLUX PROTEIN-RELATED"/>
    <property type="match status" value="1"/>
</dbReference>
<name>A0A9X6PNW9_BACUK</name>
<feature type="transmembrane region" description="Helical" evidence="7">
    <location>
        <begin position="219"/>
        <end position="237"/>
    </location>
</feature>
<dbReference type="RefSeq" id="WP_086392464.1">
    <property type="nucleotide sequence ID" value="NZ_NFEH01000116.1"/>
</dbReference>
<evidence type="ECO:0000259" key="8">
    <source>
        <dbReference type="PROSITE" id="PS50850"/>
    </source>
</evidence>
<dbReference type="GO" id="GO:0005886">
    <property type="term" value="C:plasma membrane"/>
    <property type="evidence" value="ECO:0007669"/>
    <property type="project" value="UniProtKB-SubCell"/>
</dbReference>
<evidence type="ECO:0000256" key="2">
    <source>
        <dbReference type="ARBA" id="ARBA00022448"/>
    </source>
</evidence>
<dbReference type="Proteomes" id="UP000195087">
    <property type="component" value="Unassembled WGS sequence"/>
</dbReference>
<keyword evidence="6 7" id="KW-0472">Membrane</keyword>
<gene>
    <name evidence="9" type="ORF">BK769_26930</name>
</gene>
<evidence type="ECO:0000256" key="5">
    <source>
        <dbReference type="ARBA" id="ARBA00022989"/>
    </source>
</evidence>
<feature type="transmembrane region" description="Helical" evidence="7">
    <location>
        <begin position="285"/>
        <end position="302"/>
    </location>
</feature>
<keyword evidence="3" id="KW-1003">Cell membrane</keyword>
<dbReference type="InterPro" id="IPR020846">
    <property type="entry name" value="MFS_dom"/>
</dbReference>
<feature type="transmembrane region" description="Helical" evidence="7">
    <location>
        <begin position="373"/>
        <end position="397"/>
    </location>
</feature>